<reference evidence="2 3" key="1">
    <citation type="submission" date="2024-08" db="EMBL/GenBank/DDBJ databases">
        <authorList>
            <person name="Ishaq N."/>
        </authorList>
    </citation>
    <scope>NUCLEOTIDE SEQUENCE [LARGE SCALE GENOMIC DNA]</scope>
    <source>
        <strain evidence="2 3">DSM 18651</strain>
    </source>
</reference>
<evidence type="ECO:0000256" key="1">
    <source>
        <dbReference type="SAM" id="Phobius"/>
    </source>
</evidence>
<accession>A0ABV4NTN3</accession>
<feature type="transmembrane region" description="Helical" evidence="1">
    <location>
        <begin position="59"/>
        <end position="84"/>
    </location>
</feature>
<sequence>MELVDNSWYFTAIKGIVVLLAGSIFYRIIKQSLWNFGARVVRIAYEHEDARFFWLLKELFSALINVIYIWFVLQGLIILVMGVIGVSPKELVQWRFQEVALIATLLMTSVCGCMRMRQKTESD</sequence>
<gene>
    <name evidence="2" type="ORF">ACCI49_00540</name>
</gene>
<proteinExistence type="predicted"/>
<keyword evidence="1" id="KW-0472">Membrane</keyword>
<keyword evidence="1" id="KW-0812">Transmembrane</keyword>
<keyword evidence="1" id="KW-1133">Transmembrane helix</keyword>
<name>A0ABV4NTN3_9GAMM</name>
<keyword evidence="3" id="KW-1185">Reference proteome</keyword>
<organism evidence="2 3">
    <name type="scientific">Microbulbifer epialgicus</name>
    <dbReference type="NCBI Taxonomy" id="393907"/>
    <lineage>
        <taxon>Bacteria</taxon>
        <taxon>Pseudomonadati</taxon>
        <taxon>Pseudomonadota</taxon>
        <taxon>Gammaproteobacteria</taxon>
        <taxon>Cellvibrionales</taxon>
        <taxon>Microbulbiferaceae</taxon>
        <taxon>Microbulbifer</taxon>
    </lineage>
</organism>
<dbReference type="RefSeq" id="WP_371837011.1">
    <property type="nucleotide sequence ID" value="NZ_JBGMEK010000001.1"/>
</dbReference>
<evidence type="ECO:0008006" key="4">
    <source>
        <dbReference type="Google" id="ProtNLM"/>
    </source>
</evidence>
<evidence type="ECO:0000313" key="2">
    <source>
        <dbReference type="EMBL" id="MFA0809390.1"/>
    </source>
</evidence>
<comment type="caution">
    <text evidence="2">The sequence shown here is derived from an EMBL/GenBank/DDBJ whole genome shotgun (WGS) entry which is preliminary data.</text>
</comment>
<dbReference type="Proteomes" id="UP001569428">
    <property type="component" value="Unassembled WGS sequence"/>
</dbReference>
<protein>
    <recommendedName>
        <fullName evidence="4">Small-conductance mechanosensitive channel</fullName>
    </recommendedName>
</protein>
<evidence type="ECO:0000313" key="3">
    <source>
        <dbReference type="Proteomes" id="UP001569428"/>
    </source>
</evidence>
<feature type="transmembrane region" description="Helical" evidence="1">
    <location>
        <begin position="6"/>
        <end position="29"/>
    </location>
</feature>
<dbReference type="EMBL" id="JBGMEK010000001">
    <property type="protein sequence ID" value="MFA0809390.1"/>
    <property type="molecule type" value="Genomic_DNA"/>
</dbReference>